<accession>A0ABX0Z7B5</accession>
<keyword evidence="2" id="KW-0812">Transmembrane</keyword>
<keyword evidence="2" id="KW-0472">Membrane</keyword>
<dbReference type="EMBL" id="JAATEO010000018">
    <property type="protein sequence ID" value="NJP33722.1"/>
    <property type="molecule type" value="Genomic_DNA"/>
</dbReference>
<dbReference type="RefSeq" id="WP_168002091.1">
    <property type="nucleotide sequence ID" value="NZ_JAATEO010000018.1"/>
</dbReference>
<dbReference type="Proteomes" id="UP000783871">
    <property type="component" value="Unassembled WGS sequence"/>
</dbReference>
<sequence length="191" mass="20329">MTVVIPRQRRAAAGLAAVLAGGRPARLPVDDDPLGLLHSRTDGDEDGPPMVEAPPAGVHMYPVGSRPRVAVAVAAAAAQESPAAPTGRAAVKRWDRLSGLARRLRAVLVALGAAAVAGSVTVLVVVAYVDAESAYLDVRWDPGEALVMALAAVWLTQGLLALRRRTRRPPARPGRHSHAPRHARPRKRWFR</sequence>
<proteinExistence type="predicted"/>
<evidence type="ECO:0000313" key="3">
    <source>
        <dbReference type="EMBL" id="NJP33722.1"/>
    </source>
</evidence>
<organism evidence="3 4">
    <name type="scientific">Micromonospora thermarum</name>
    <dbReference type="NCBI Taxonomy" id="2720024"/>
    <lineage>
        <taxon>Bacteria</taxon>
        <taxon>Bacillati</taxon>
        <taxon>Actinomycetota</taxon>
        <taxon>Actinomycetes</taxon>
        <taxon>Micromonosporales</taxon>
        <taxon>Micromonosporaceae</taxon>
        <taxon>Micromonospora</taxon>
    </lineage>
</organism>
<evidence type="ECO:0000313" key="4">
    <source>
        <dbReference type="Proteomes" id="UP000783871"/>
    </source>
</evidence>
<keyword evidence="4" id="KW-1185">Reference proteome</keyword>
<evidence type="ECO:0000256" key="2">
    <source>
        <dbReference type="SAM" id="Phobius"/>
    </source>
</evidence>
<feature type="transmembrane region" description="Helical" evidence="2">
    <location>
        <begin position="106"/>
        <end position="129"/>
    </location>
</feature>
<name>A0ABX0Z7B5_9ACTN</name>
<feature type="region of interest" description="Disordered" evidence="1">
    <location>
        <begin position="165"/>
        <end position="191"/>
    </location>
</feature>
<feature type="transmembrane region" description="Helical" evidence="2">
    <location>
        <begin position="145"/>
        <end position="162"/>
    </location>
</feature>
<protein>
    <submittedName>
        <fullName evidence="3">Uncharacterized protein</fullName>
    </submittedName>
</protein>
<keyword evidence="2" id="KW-1133">Transmembrane helix</keyword>
<evidence type="ECO:0000256" key="1">
    <source>
        <dbReference type="SAM" id="MobiDB-lite"/>
    </source>
</evidence>
<comment type="caution">
    <text evidence="3">The sequence shown here is derived from an EMBL/GenBank/DDBJ whole genome shotgun (WGS) entry which is preliminary data.</text>
</comment>
<gene>
    <name evidence="3" type="ORF">HCJ94_17460</name>
</gene>
<reference evidence="3 4" key="1">
    <citation type="submission" date="2020-03" db="EMBL/GenBank/DDBJ databases">
        <title>WGS of actinomycetes isolated from Thailand.</title>
        <authorList>
            <person name="Thawai C."/>
        </authorList>
    </citation>
    <scope>NUCLEOTIDE SEQUENCE [LARGE SCALE GENOMIC DNA]</scope>
    <source>
        <strain evidence="3 4">HSS6-12</strain>
    </source>
</reference>